<evidence type="ECO:0000256" key="4">
    <source>
        <dbReference type="ARBA" id="ARBA00022840"/>
    </source>
</evidence>
<dbReference type="VEuPathDB" id="AmoebaDB:EIN_227400"/>
<dbReference type="Gene3D" id="1.10.510.10">
    <property type="entry name" value="Transferase(Phosphotransferase) domain 1"/>
    <property type="match status" value="1"/>
</dbReference>
<keyword evidence="1" id="KW-0808">Transferase</keyword>
<reference evidence="6 7" key="1">
    <citation type="submission" date="2012-10" db="EMBL/GenBank/DDBJ databases">
        <authorList>
            <person name="Zafar N."/>
            <person name="Inman J."/>
            <person name="Hall N."/>
            <person name="Lorenzi H."/>
            <person name="Caler E."/>
        </authorList>
    </citation>
    <scope>NUCLEOTIDE SEQUENCE [LARGE SCALE GENOMIC DNA]</scope>
    <source>
        <strain evidence="6 7">IP1</strain>
    </source>
</reference>
<dbReference type="PANTHER" id="PTHR24348:SF22">
    <property type="entry name" value="NON-SPECIFIC SERINE_THREONINE PROTEIN KINASE"/>
    <property type="match status" value="1"/>
</dbReference>
<evidence type="ECO:0000313" key="7">
    <source>
        <dbReference type="Proteomes" id="UP000014680"/>
    </source>
</evidence>
<dbReference type="InterPro" id="IPR011009">
    <property type="entry name" value="Kinase-like_dom_sf"/>
</dbReference>
<accession>A0A0A1U2P2</accession>
<dbReference type="GO" id="GO:0000422">
    <property type="term" value="P:autophagy of mitochondrion"/>
    <property type="evidence" value="ECO:0007669"/>
    <property type="project" value="TreeGrafter"/>
</dbReference>
<dbReference type="PROSITE" id="PS50011">
    <property type="entry name" value="PROTEIN_KINASE_DOM"/>
    <property type="match status" value="1"/>
</dbReference>
<dbReference type="GO" id="GO:0061709">
    <property type="term" value="P:reticulophagy"/>
    <property type="evidence" value="ECO:0007669"/>
    <property type="project" value="TreeGrafter"/>
</dbReference>
<gene>
    <name evidence="6" type="ORF">EIN_227400</name>
</gene>
<dbReference type="InterPro" id="IPR045269">
    <property type="entry name" value="Atg1-like"/>
</dbReference>
<dbReference type="AlphaFoldDB" id="A0A0A1U2P2"/>
<dbReference type="GO" id="GO:0004674">
    <property type="term" value="F:protein serine/threonine kinase activity"/>
    <property type="evidence" value="ECO:0007669"/>
    <property type="project" value="InterPro"/>
</dbReference>
<dbReference type="RefSeq" id="XP_004255098.1">
    <property type="nucleotide sequence ID" value="XM_004255050.1"/>
</dbReference>
<dbReference type="GO" id="GO:0005524">
    <property type="term" value="F:ATP binding"/>
    <property type="evidence" value="ECO:0007669"/>
    <property type="project" value="UniProtKB-KW"/>
</dbReference>
<dbReference type="Proteomes" id="UP000014680">
    <property type="component" value="Unassembled WGS sequence"/>
</dbReference>
<evidence type="ECO:0000256" key="1">
    <source>
        <dbReference type="ARBA" id="ARBA00022679"/>
    </source>
</evidence>
<keyword evidence="3" id="KW-0418">Kinase</keyword>
<dbReference type="GO" id="GO:0000045">
    <property type="term" value="P:autophagosome assembly"/>
    <property type="evidence" value="ECO:0007669"/>
    <property type="project" value="TreeGrafter"/>
</dbReference>
<evidence type="ECO:0000259" key="5">
    <source>
        <dbReference type="PROSITE" id="PS50011"/>
    </source>
</evidence>
<dbReference type="GO" id="GO:0034727">
    <property type="term" value="P:piecemeal microautophagy of the nucleus"/>
    <property type="evidence" value="ECO:0007669"/>
    <property type="project" value="TreeGrafter"/>
</dbReference>
<dbReference type="EMBL" id="KB206756">
    <property type="protein sequence ID" value="ELP88327.1"/>
    <property type="molecule type" value="Genomic_DNA"/>
</dbReference>
<protein>
    <recommendedName>
        <fullName evidence="5">Protein kinase domain-containing protein</fullName>
    </recommendedName>
</protein>
<feature type="domain" description="Protein kinase" evidence="5">
    <location>
        <begin position="244"/>
        <end position="491"/>
    </location>
</feature>
<dbReference type="OMA" id="GCFPNET"/>
<keyword evidence="7" id="KW-1185">Reference proteome</keyword>
<dbReference type="GeneID" id="14887099"/>
<dbReference type="SUPFAM" id="SSF56112">
    <property type="entry name" value="Protein kinase-like (PK-like)"/>
    <property type="match status" value="1"/>
</dbReference>
<dbReference type="InterPro" id="IPR000719">
    <property type="entry name" value="Prot_kinase_dom"/>
</dbReference>
<keyword evidence="4" id="KW-0067">ATP-binding</keyword>
<keyword evidence="2" id="KW-0547">Nucleotide-binding</keyword>
<dbReference type="GO" id="GO:0005776">
    <property type="term" value="C:autophagosome"/>
    <property type="evidence" value="ECO:0007669"/>
    <property type="project" value="TreeGrafter"/>
</dbReference>
<evidence type="ECO:0000313" key="6">
    <source>
        <dbReference type="EMBL" id="ELP88327.1"/>
    </source>
</evidence>
<dbReference type="GO" id="GO:0042594">
    <property type="term" value="P:response to starvation"/>
    <property type="evidence" value="ECO:0007669"/>
    <property type="project" value="TreeGrafter"/>
</dbReference>
<dbReference type="GO" id="GO:0034045">
    <property type="term" value="C:phagophore assembly site membrane"/>
    <property type="evidence" value="ECO:0007669"/>
    <property type="project" value="TreeGrafter"/>
</dbReference>
<dbReference type="PANTHER" id="PTHR24348">
    <property type="entry name" value="SERINE/THREONINE-PROTEIN KINASE UNC-51-RELATED"/>
    <property type="match status" value="1"/>
</dbReference>
<proteinExistence type="predicted"/>
<dbReference type="GO" id="GO:0005829">
    <property type="term" value="C:cytosol"/>
    <property type="evidence" value="ECO:0007669"/>
    <property type="project" value="TreeGrafter"/>
</dbReference>
<organism evidence="6 7">
    <name type="scientific">Entamoeba invadens IP1</name>
    <dbReference type="NCBI Taxonomy" id="370355"/>
    <lineage>
        <taxon>Eukaryota</taxon>
        <taxon>Amoebozoa</taxon>
        <taxon>Evosea</taxon>
        <taxon>Archamoebae</taxon>
        <taxon>Mastigamoebida</taxon>
        <taxon>Entamoebidae</taxon>
        <taxon>Entamoeba</taxon>
    </lineage>
</organism>
<dbReference type="KEGG" id="eiv:EIN_227400"/>
<name>A0A0A1U2P2_ENTIV</name>
<evidence type="ECO:0000256" key="3">
    <source>
        <dbReference type="ARBA" id="ARBA00022777"/>
    </source>
</evidence>
<dbReference type="GO" id="GO:0010506">
    <property type="term" value="P:regulation of autophagy"/>
    <property type="evidence" value="ECO:0007669"/>
    <property type="project" value="InterPro"/>
</dbReference>
<dbReference type="OrthoDB" id="4062651at2759"/>
<evidence type="ECO:0000256" key="2">
    <source>
        <dbReference type="ARBA" id="ARBA00022741"/>
    </source>
</evidence>
<dbReference type="InterPro" id="IPR008271">
    <property type="entry name" value="Ser/Thr_kinase_AS"/>
</dbReference>
<dbReference type="SMART" id="SM00220">
    <property type="entry name" value="S_TKc"/>
    <property type="match status" value="1"/>
</dbReference>
<dbReference type="PROSITE" id="PS00108">
    <property type="entry name" value="PROTEIN_KINASE_ST"/>
    <property type="match status" value="1"/>
</dbReference>
<sequence>MESFLTMNVGITHEIKNISTITICGVTCSISTITRSHPDLKQFTLFDIDTTTLNGTTVENALTAIKTAKSVLPVAATYKHQNGVFILCCESCLFDEVTKEKITTDQAKYFFSDIATLLTITDPLSYLLKTETVLFKLDPIHSTCRSRCDTPSSPLPHLLLSPLAFFLKSDKMTKEDLKMDSLLLISKLTNFIALLEDDSYLFVKEAKHFVGSFMNKSLEEQLNSDFLKNCKTFQELPKGTLSDYKAINFIGNGACGLVMEVEKNGVRYAMKQSCRADTLQREARAMKLFHHKNTVSFVDYIESAESFVSHFGIRTNRSKKYYYLVMELCDFTLAEYTENRVLSDTELSYLVEQINCGLEYLVKVKKVMHRDIKLDNILLKVSKDGKMQVKIADYGFCRSINGNTERGLVGTPMYSCPEILQKSSPSVKSDLYSVGVMFFKMVTGRFPKQNENIPTGNEMRGLQSLISGLVDVEEKRFGWDEYFDQRFTVHC</sequence>
<dbReference type="Pfam" id="PF00069">
    <property type="entry name" value="Pkinase"/>
    <property type="match status" value="1"/>
</dbReference>